<gene>
    <name evidence="2" type="ORF">VFPPC_11208</name>
</gene>
<feature type="compositionally biased region" description="Basic residues" evidence="1">
    <location>
        <begin position="300"/>
        <end position="309"/>
    </location>
</feature>
<proteinExistence type="predicted"/>
<evidence type="ECO:0000313" key="3">
    <source>
        <dbReference type="Proteomes" id="UP000078397"/>
    </source>
</evidence>
<organism evidence="2 3">
    <name type="scientific">Pochonia chlamydosporia 170</name>
    <dbReference type="NCBI Taxonomy" id="1380566"/>
    <lineage>
        <taxon>Eukaryota</taxon>
        <taxon>Fungi</taxon>
        <taxon>Dikarya</taxon>
        <taxon>Ascomycota</taxon>
        <taxon>Pezizomycotina</taxon>
        <taxon>Sordariomycetes</taxon>
        <taxon>Hypocreomycetidae</taxon>
        <taxon>Hypocreales</taxon>
        <taxon>Clavicipitaceae</taxon>
        <taxon>Pochonia</taxon>
    </lineage>
</organism>
<dbReference type="Proteomes" id="UP000078397">
    <property type="component" value="Unassembled WGS sequence"/>
</dbReference>
<dbReference type="STRING" id="1380566.A0A179FB23"/>
<dbReference type="OrthoDB" id="5232980at2759"/>
<feature type="compositionally biased region" description="Basic and acidic residues" evidence="1">
    <location>
        <begin position="313"/>
        <end position="384"/>
    </location>
</feature>
<comment type="caution">
    <text evidence="2">The sequence shown here is derived from an EMBL/GenBank/DDBJ whole genome shotgun (WGS) entry which is preliminary data.</text>
</comment>
<reference evidence="2 3" key="1">
    <citation type="journal article" date="2016" name="PLoS Pathog.">
        <title>Biosynthesis of antibiotic leucinostatins in bio-control fungus Purpureocillium lilacinum and their inhibition on phytophthora revealed by genome mining.</title>
        <authorList>
            <person name="Wang G."/>
            <person name="Liu Z."/>
            <person name="Lin R."/>
            <person name="Li E."/>
            <person name="Mao Z."/>
            <person name="Ling J."/>
            <person name="Yang Y."/>
            <person name="Yin W.B."/>
            <person name="Xie B."/>
        </authorList>
    </citation>
    <scope>NUCLEOTIDE SEQUENCE [LARGE SCALE GENOMIC DNA]</scope>
    <source>
        <strain evidence="2">170</strain>
    </source>
</reference>
<feature type="region of interest" description="Disordered" evidence="1">
    <location>
        <begin position="289"/>
        <end position="384"/>
    </location>
</feature>
<dbReference type="KEGG" id="pchm:VFPPC_11208"/>
<dbReference type="GeneID" id="28853458"/>
<dbReference type="EMBL" id="LSBJ02000006">
    <property type="protein sequence ID" value="OAQ62735.1"/>
    <property type="molecule type" value="Genomic_DNA"/>
</dbReference>
<name>A0A179FB23_METCM</name>
<sequence>MAESSDDEPPDTFVRKLWDSGGPPKSIRVVLSHFLAMEESEQIYAQLQQACIPNKQVLWSGMYRKDAQEWADKHGMQTLTTAMGPLMDTSDSLCPRQNKSYAAWSRYIHGASAVFSWYIAGGDLVTVLSQPPPQRFNPTGEAYYQTIEEPIIMGKLCNRHVGHIRVVHPCIKEAQDFTYEMWPEDHSSSWINLYGRKPWRYNWRSTTLTESMRRLKVRKVAIHTDSATVLLSNFWQAKLFPGETTALTARRSTDGGIPKENIAKNGTKLTTTATKKEDLQVKQETLQSNLVNKTRESRMKQKLKLKLKGTKQMPEDKPKGYLESKNGKKPKTKTEPVKVAETKGLKTKEAKPKGAKAKDAKPKDAKPKKAKPKDAKPKDVKLGK</sequence>
<evidence type="ECO:0000256" key="1">
    <source>
        <dbReference type="SAM" id="MobiDB-lite"/>
    </source>
</evidence>
<dbReference type="AlphaFoldDB" id="A0A179FB23"/>
<keyword evidence="3" id="KW-1185">Reference proteome</keyword>
<dbReference type="RefSeq" id="XP_018140315.1">
    <property type="nucleotide sequence ID" value="XM_018289464.1"/>
</dbReference>
<protein>
    <submittedName>
        <fullName evidence="2">Uncharacterized protein</fullName>
    </submittedName>
</protein>
<evidence type="ECO:0000313" key="2">
    <source>
        <dbReference type="EMBL" id="OAQ62735.1"/>
    </source>
</evidence>
<accession>A0A179FB23</accession>